<reference evidence="2" key="1">
    <citation type="journal article" date="2015" name="Nature">
        <title>Complex archaea that bridge the gap between prokaryotes and eukaryotes.</title>
        <authorList>
            <person name="Spang A."/>
            <person name="Saw J.H."/>
            <person name="Jorgensen S.L."/>
            <person name="Zaremba-Niedzwiedzka K."/>
            <person name="Martijn J."/>
            <person name="Lind A.E."/>
            <person name="van Eijk R."/>
            <person name="Schleper C."/>
            <person name="Guy L."/>
            <person name="Ettema T.J."/>
        </authorList>
    </citation>
    <scope>NUCLEOTIDE SEQUENCE</scope>
</reference>
<dbReference type="InterPro" id="IPR000073">
    <property type="entry name" value="AB_hydrolase_1"/>
</dbReference>
<dbReference type="EMBL" id="LAZR01001293">
    <property type="protein sequence ID" value="KKN47126.1"/>
    <property type="molecule type" value="Genomic_DNA"/>
</dbReference>
<dbReference type="InterPro" id="IPR029058">
    <property type="entry name" value="AB_hydrolase_fold"/>
</dbReference>
<dbReference type="Pfam" id="PF00561">
    <property type="entry name" value="Abhydrolase_1"/>
    <property type="match status" value="1"/>
</dbReference>
<dbReference type="PANTHER" id="PTHR43798">
    <property type="entry name" value="MONOACYLGLYCEROL LIPASE"/>
    <property type="match status" value="1"/>
</dbReference>
<name>A0A0F9TDN9_9ZZZZ</name>
<dbReference type="SUPFAM" id="SSF53474">
    <property type="entry name" value="alpha/beta-Hydrolases"/>
    <property type="match status" value="1"/>
</dbReference>
<comment type="caution">
    <text evidence="2">The sequence shown here is derived from an EMBL/GenBank/DDBJ whole genome shotgun (WGS) entry which is preliminary data.</text>
</comment>
<dbReference type="InterPro" id="IPR050266">
    <property type="entry name" value="AB_hydrolase_sf"/>
</dbReference>
<gene>
    <name evidence="2" type="ORF">LCGC14_0665930</name>
</gene>
<evidence type="ECO:0000313" key="2">
    <source>
        <dbReference type="EMBL" id="KKN47126.1"/>
    </source>
</evidence>
<sequence>MERNSATNQNPNYEIVGTGNKTMVFIHYFGGDAGSWKWLAKRLQKRYTCVLLNLPGFGGNTPIAQPSIYEFSQFINACIDELNLKEYTLCGHSMGGKLALYAAQMMKGVKPSNIVLIAPSPPTVEDMEEQERDRMLIHPNAEEALKTVRGATIKKLEKKRFAYALESQMRIDENTWDWWLTKGMRNNIADRVESLKIPTYVIFSKDDPVIAPEAIYSEVLPHLKKPSFTALTKVGHLIPMESPRKLARLLKRFGKDQISPKQ</sequence>
<evidence type="ECO:0000259" key="1">
    <source>
        <dbReference type="Pfam" id="PF00561"/>
    </source>
</evidence>
<organism evidence="2">
    <name type="scientific">marine sediment metagenome</name>
    <dbReference type="NCBI Taxonomy" id="412755"/>
    <lineage>
        <taxon>unclassified sequences</taxon>
        <taxon>metagenomes</taxon>
        <taxon>ecological metagenomes</taxon>
    </lineage>
</organism>
<dbReference type="Gene3D" id="3.40.50.1820">
    <property type="entry name" value="alpha/beta hydrolase"/>
    <property type="match status" value="1"/>
</dbReference>
<protein>
    <recommendedName>
        <fullName evidence="1">AB hydrolase-1 domain-containing protein</fullName>
    </recommendedName>
</protein>
<dbReference type="AlphaFoldDB" id="A0A0F9TDN9"/>
<dbReference type="PRINTS" id="PR00111">
    <property type="entry name" value="ABHYDROLASE"/>
</dbReference>
<feature type="domain" description="AB hydrolase-1" evidence="1">
    <location>
        <begin position="22"/>
        <end position="139"/>
    </location>
</feature>
<proteinExistence type="predicted"/>
<accession>A0A0F9TDN9</accession>